<comment type="caution">
    <text evidence="5">The sequence shown here is derived from an EMBL/GenBank/DDBJ whole genome shotgun (WGS) entry which is preliminary data.</text>
</comment>
<keyword evidence="6" id="KW-1185">Reference proteome</keyword>
<reference evidence="6" key="1">
    <citation type="submission" date="2020-01" db="EMBL/GenBank/DDBJ databases">
        <title>'Steroidobacter agaridevorans' sp. nov., agar-degrading bacteria isolated from rhizosphere soils.</title>
        <authorList>
            <person name="Ikenaga M."/>
            <person name="Kataoka M."/>
            <person name="Murouchi A."/>
            <person name="Katsuragi S."/>
            <person name="Sakai M."/>
        </authorList>
    </citation>
    <scope>NUCLEOTIDE SEQUENCE [LARGE SCALE GENOMIC DNA]</scope>
    <source>
        <strain evidence="6">YU21-B</strain>
    </source>
</reference>
<dbReference type="SUPFAM" id="SSF64288">
    <property type="entry name" value="Chorismate lyase-like"/>
    <property type="match status" value="1"/>
</dbReference>
<evidence type="ECO:0000313" key="6">
    <source>
        <dbReference type="Proteomes" id="UP000445000"/>
    </source>
</evidence>
<dbReference type="Gene3D" id="3.40.1410.10">
    <property type="entry name" value="Chorismate lyase-like"/>
    <property type="match status" value="1"/>
</dbReference>
<dbReference type="InterPro" id="IPR000524">
    <property type="entry name" value="Tscrpt_reg_HTH_GntR"/>
</dbReference>
<dbReference type="PANTHER" id="PTHR44846">
    <property type="entry name" value="MANNOSYL-D-GLYCERATE TRANSPORT/METABOLISM SYSTEM REPRESSOR MNGR-RELATED"/>
    <property type="match status" value="1"/>
</dbReference>
<dbReference type="Proteomes" id="UP000445000">
    <property type="component" value="Unassembled WGS sequence"/>
</dbReference>
<evidence type="ECO:0000256" key="2">
    <source>
        <dbReference type="ARBA" id="ARBA00023125"/>
    </source>
</evidence>
<dbReference type="PRINTS" id="PR00035">
    <property type="entry name" value="HTHGNTR"/>
</dbReference>
<evidence type="ECO:0000256" key="1">
    <source>
        <dbReference type="ARBA" id="ARBA00023015"/>
    </source>
</evidence>
<dbReference type="AlphaFoldDB" id="A0A829YBD3"/>
<dbReference type="SMART" id="SM00866">
    <property type="entry name" value="UTRA"/>
    <property type="match status" value="1"/>
</dbReference>
<dbReference type="InterPro" id="IPR036390">
    <property type="entry name" value="WH_DNA-bd_sf"/>
</dbReference>
<dbReference type="PROSITE" id="PS50949">
    <property type="entry name" value="HTH_GNTR"/>
    <property type="match status" value="1"/>
</dbReference>
<keyword evidence="2" id="KW-0238">DNA-binding</keyword>
<dbReference type="EMBL" id="BLJN01000002">
    <property type="protein sequence ID" value="GFE80435.1"/>
    <property type="molecule type" value="Genomic_DNA"/>
</dbReference>
<dbReference type="InterPro" id="IPR028978">
    <property type="entry name" value="Chorismate_lyase_/UTRA_dom_sf"/>
</dbReference>
<dbReference type="GO" id="GO:0003700">
    <property type="term" value="F:DNA-binding transcription factor activity"/>
    <property type="evidence" value="ECO:0007669"/>
    <property type="project" value="InterPro"/>
</dbReference>
<gene>
    <name evidence="5" type="ORF">GCM10011487_24350</name>
</gene>
<dbReference type="InterPro" id="IPR011663">
    <property type="entry name" value="UTRA"/>
</dbReference>
<dbReference type="CDD" id="cd07377">
    <property type="entry name" value="WHTH_GntR"/>
    <property type="match status" value="1"/>
</dbReference>
<dbReference type="RefSeq" id="WP_202624270.1">
    <property type="nucleotide sequence ID" value="NZ_BLJN01000002.1"/>
</dbReference>
<organism evidence="5 6">
    <name type="scientific">Steroidobacter agaridevorans</name>
    <dbReference type="NCBI Taxonomy" id="2695856"/>
    <lineage>
        <taxon>Bacteria</taxon>
        <taxon>Pseudomonadati</taxon>
        <taxon>Pseudomonadota</taxon>
        <taxon>Gammaproteobacteria</taxon>
        <taxon>Steroidobacterales</taxon>
        <taxon>Steroidobacteraceae</taxon>
        <taxon>Steroidobacter</taxon>
    </lineage>
</organism>
<dbReference type="InterPro" id="IPR050679">
    <property type="entry name" value="Bact_HTH_transcr_reg"/>
</dbReference>
<dbReference type="SMART" id="SM00345">
    <property type="entry name" value="HTH_GNTR"/>
    <property type="match status" value="1"/>
</dbReference>
<dbReference type="PANTHER" id="PTHR44846:SF17">
    <property type="entry name" value="GNTR-FAMILY TRANSCRIPTIONAL REGULATOR"/>
    <property type="match status" value="1"/>
</dbReference>
<dbReference type="Gene3D" id="1.10.10.10">
    <property type="entry name" value="Winged helix-like DNA-binding domain superfamily/Winged helix DNA-binding domain"/>
    <property type="match status" value="1"/>
</dbReference>
<keyword evidence="1" id="KW-0805">Transcription regulation</keyword>
<accession>A0A829YBD3</accession>
<keyword evidence="3" id="KW-0804">Transcription</keyword>
<dbReference type="GO" id="GO:0003677">
    <property type="term" value="F:DNA binding"/>
    <property type="evidence" value="ECO:0007669"/>
    <property type="project" value="UniProtKB-KW"/>
</dbReference>
<evidence type="ECO:0000256" key="3">
    <source>
        <dbReference type="ARBA" id="ARBA00023163"/>
    </source>
</evidence>
<feature type="domain" description="HTH gntR-type" evidence="4">
    <location>
        <begin position="15"/>
        <end position="83"/>
    </location>
</feature>
<evidence type="ECO:0000259" key="4">
    <source>
        <dbReference type="PROSITE" id="PS50949"/>
    </source>
</evidence>
<dbReference type="Pfam" id="PF00392">
    <property type="entry name" value="GntR"/>
    <property type="match status" value="1"/>
</dbReference>
<protein>
    <submittedName>
        <fullName evidence="5">GntR family transcriptional regulator</fullName>
    </submittedName>
</protein>
<proteinExistence type="predicted"/>
<dbReference type="InterPro" id="IPR036388">
    <property type="entry name" value="WH-like_DNA-bd_sf"/>
</dbReference>
<name>A0A829YBD3_9GAMM</name>
<dbReference type="SUPFAM" id="SSF46785">
    <property type="entry name" value="Winged helix' DNA-binding domain"/>
    <property type="match status" value="1"/>
</dbReference>
<dbReference type="GO" id="GO:0045892">
    <property type="term" value="P:negative regulation of DNA-templated transcription"/>
    <property type="evidence" value="ECO:0007669"/>
    <property type="project" value="TreeGrafter"/>
</dbReference>
<sequence>MAAKIKRSTRSAVRKPKYQQIAAELREGVLRGDYRDLDQFPTESVLCERYGVSRYTVREALRSLQLEGLIERTRGSGTTIQPATARGGSLYQLSSVREILQYARDTKSAFTPLGMTELPKDIAANVGAPSEERWFHFRGLRTRPGQPEPIALTDAYIHPDFQSVVEKIKPNGLAIFSQLEKLARVKMTHVTQNIKAVAVSNQVAAELGIPRKTPCLHILRCYMGANDRLFEISSSYHPADRFVYSMHIDLEK</sequence>
<evidence type="ECO:0000313" key="5">
    <source>
        <dbReference type="EMBL" id="GFE80435.1"/>
    </source>
</evidence>
<dbReference type="Pfam" id="PF07702">
    <property type="entry name" value="UTRA"/>
    <property type="match status" value="1"/>
</dbReference>